<gene>
    <name evidence="2" type="ORF">DDZ18_06040</name>
</gene>
<dbReference type="Pfam" id="PF07330">
    <property type="entry name" value="DUF1467"/>
    <property type="match status" value="1"/>
</dbReference>
<name>A0A2U2BTE0_9PROT</name>
<evidence type="ECO:0000256" key="1">
    <source>
        <dbReference type="SAM" id="Phobius"/>
    </source>
</evidence>
<feature type="transmembrane region" description="Helical" evidence="1">
    <location>
        <begin position="29"/>
        <end position="49"/>
    </location>
</feature>
<evidence type="ECO:0000313" key="2">
    <source>
        <dbReference type="EMBL" id="PWE17250.1"/>
    </source>
</evidence>
<protein>
    <submittedName>
        <fullName evidence="2">DUF1467 domain-containing protein</fullName>
    </submittedName>
</protein>
<dbReference type="EMBL" id="QEXV01000003">
    <property type="protein sequence ID" value="PWE17250.1"/>
    <property type="molecule type" value="Genomic_DNA"/>
</dbReference>
<feature type="transmembrane region" description="Helical" evidence="1">
    <location>
        <begin position="80"/>
        <end position="105"/>
    </location>
</feature>
<organism evidence="2 3">
    <name type="scientific">Marinicauda salina</name>
    <dbReference type="NCBI Taxonomy" id="2135793"/>
    <lineage>
        <taxon>Bacteria</taxon>
        <taxon>Pseudomonadati</taxon>
        <taxon>Pseudomonadota</taxon>
        <taxon>Alphaproteobacteria</taxon>
        <taxon>Maricaulales</taxon>
        <taxon>Maricaulaceae</taxon>
        <taxon>Marinicauda</taxon>
    </lineage>
</organism>
<sequence>MSRWLKNGLVALVVVLLVAQLFLPDDGVGFVTGLVVLLLIWWMVLFAVLPRRVRGQFEDGDIVPGSEPGAPVEPRLKEKAWLTTLIACGLWLVYFVVFEFGLFGLDAIPFGPRFEPPG</sequence>
<dbReference type="AlphaFoldDB" id="A0A2U2BTE0"/>
<keyword evidence="3" id="KW-1185">Reference proteome</keyword>
<dbReference type="InterPro" id="IPR009935">
    <property type="entry name" value="DUF1467"/>
</dbReference>
<dbReference type="OrthoDB" id="9804637at2"/>
<feature type="transmembrane region" description="Helical" evidence="1">
    <location>
        <begin position="7"/>
        <end position="23"/>
    </location>
</feature>
<accession>A0A2U2BTE0</accession>
<dbReference type="RefSeq" id="WP_109252481.1">
    <property type="nucleotide sequence ID" value="NZ_QEXV01000003.1"/>
</dbReference>
<keyword evidence="1" id="KW-0472">Membrane</keyword>
<keyword evidence="1" id="KW-0812">Transmembrane</keyword>
<comment type="caution">
    <text evidence="2">The sequence shown here is derived from an EMBL/GenBank/DDBJ whole genome shotgun (WGS) entry which is preliminary data.</text>
</comment>
<reference evidence="3" key="1">
    <citation type="submission" date="2018-05" db="EMBL/GenBank/DDBJ databases">
        <authorList>
            <person name="Liu B.-T."/>
        </authorList>
    </citation>
    <scope>NUCLEOTIDE SEQUENCE [LARGE SCALE GENOMIC DNA]</scope>
    <source>
        <strain evidence="3">WD6-1</strain>
    </source>
</reference>
<evidence type="ECO:0000313" key="3">
    <source>
        <dbReference type="Proteomes" id="UP000245168"/>
    </source>
</evidence>
<keyword evidence="1" id="KW-1133">Transmembrane helix</keyword>
<dbReference type="Proteomes" id="UP000245168">
    <property type="component" value="Unassembled WGS sequence"/>
</dbReference>
<proteinExistence type="predicted"/>